<evidence type="ECO:0000256" key="4">
    <source>
        <dbReference type="ARBA" id="ARBA00023163"/>
    </source>
</evidence>
<dbReference type="AlphaFoldDB" id="A0AA41Z685"/>
<dbReference type="Pfam" id="PF03466">
    <property type="entry name" value="LysR_substrate"/>
    <property type="match status" value="1"/>
</dbReference>
<gene>
    <name evidence="6" type="ORF">M8523_18590</name>
</gene>
<dbReference type="FunFam" id="1.10.10.10:FF:000001">
    <property type="entry name" value="LysR family transcriptional regulator"/>
    <property type="match status" value="1"/>
</dbReference>
<dbReference type="GO" id="GO:0006351">
    <property type="term" value="P:DNA-templated transcription"/>
    <property type="evidence" value="ECO:0007669"/>
    <property type="project" value="TreeGrafter"/>
</dbReference>
<dbReference type="Proteomes" id="UP001165667">
    <property type="component" value="Unassembled WGS sequence"/>
</dbReference>
<dbReference type="RefSeq" id="WP_282586406.1">
    <property type="nucleotide sequence ID" value="NZ_JAMOIM010000013.1"/>
</dbReference>
<feature type="domain" description="HTH lysR-type" evidence="5">
    <location>
        <begin position="2"/>
        <end position="59"/>
    </location>
</feature>
<proteinExistence type="inferred from homology"/>
<dbReference type="SUPFAM" id="SSF53850">
    <property type="entry name" value="Periplasmic binding protein-like II"/>
    <property type="match status" value="1"/>
</dbReference>
<evidence type="ECO:0000256" key="3">
    <source>
        <dbReference type="ARBA" id="ARBA00023125"/>
    </source>
</evidence>
<dbReference type="InterPro" id="IPR000847">
    <property type="entry name" value="LysR_HTH_N"/>
</dbReference>
<evidence type="ECO:0000313" key="6">
    <source>
        <dbReference type="EMBL" id="MCW6510032.1"/>
    </source>
</evidence>
<protein>
    <submittedName>
        <fullName evidence="6">LysR family transcriptional regulator</fullName>
    </submittedName>
</protein>
<keyword evidence="7" id="KW-1185">Reference proteome</keyword>
<keyword evidence="4" id="KW-0804">Transcription</keyword>
<dbReference type="InterPro" id="IPR036388">
    <property type="entry name" value="WH-like_DNA-bd_sf"/>
</dbReference>
<evidence type="ECO:0000256" key="2">
    <source>
        <dbReference type="ARBA" id="ARBA00023015"/>
    </source>
</evidence>
<dbReference type="EMBL" id="JAMOIM010000013">
    <property type="protein sequence ID" value="MCW6510032.1"/>
    <property type="molecule type" value="Genomic_DNA"/>
</dbReference>
<sequence>MIDLNDLRVFASVARLRSFSAAAREIGMPKSSVSRGIARLEHALSTRLVQRTTREVRLTASGILLQDRCLSILTGIDQAVDEVGSLGDGPRGVLRITSGIGFGLNVLSDLLPPFIERHPHVRVALELTSRNVDLVAEGMDIAIRIGPMNDSEMVSTHLGTICRYTCASPIYLQRRGEPGGIRALAEHDLIEMLGSDGRPRPWIFHRPGQATITVENEPRIAVNDPVTIHRLVVNGAGIGVLSGYLCAPDIAARRLIRLFSEWELPPLDVSLVFPSSRELSPSVRAFVTYMKAVSAVGLSWQDDIMAVSHPVTASDD</sequence>
<keyword evidence="3" id="KW-0238">DNA-binding</keyword>
<dbReference type="GO" id="GO:0003700">
    <property type="term" value="F:DNA-binding transcription factor activity"/>
    <property type="evidence" value="ECO:0007669"/>
    <property type="project" value="InterPro"/>
</dbReference>
<dbReference type="InterPro" id="IPR005119">
    <property type="entry name" value="LysR_subst-bd"/>
</dbReference>
<comment type="similarity">
    <text evidence="1">Belongs to the LysR transcriptional regulatory family.</text>
</comment>
<dbReference type="InterPro" id="IPR036390">
    <property type="entry name" value="WH_DNA-bd_sf"/>
</dbReference>
<dbReference type="SUPFAM" id="SSF46785">
    <property type="entry name" value="Winged helix' DNA-binding domain"/>
    <property type="match status" value="1"/>
</dbReference>
<dbReference type="GO" id="GO:0043565">
    <property type="term" value="F:sequence-specific DNA binding"/>
    <property type="evidence" value="ECO:0007669"/>
    <property type="project" value="TreeGrafter"/>
</dbReference>
<name>A0AA41Z685_9HYPH</name>
<dbReference type="PROSITE" id="PS50931">
    <property type="entry name" value="HTH_LYSR"/>
    <property type="match status" value="1"/>
</dbReference>
<evidence type="ECO:0000259" key="5">
    <source>
        <dbReference type="PROSITE" id="PS50931"/>
    </source>
</evidence>
<evidence type="ECO:0000313" key="7">
    <source>
        <dbReference type="Proteomes" id="UP001165667"/>
    </source>
</evidence>
<dbReference type="CDD" id="cd08422">
    <property type="entry name" value="PBP2_CrgA_like"/>
    <property type="match status" value="1"/>
</dbReference>
<dbReference type="InterPro" id="IPR058163">
    <property type="entry name" value="LysR-type_TF_proteobact-type"/>
</dbReference>
<comment type="caution">
    <text evidence="6">The sequence shown here is derived from an EMBL/GenBank/DDBJ whole genome shotgun (WGS) entry which is preliminary data.</text>
</comment>
<reference evidence="6" key="1">
    <citation type="submission" date="2022-05" db="EMBL/GenBank/DDBJ databases">
        <authorList>
            <person name="Pankratov T."/>
        </authorList>
    </citation>
    <scope>NUCLEOTIDE SEQUENCE</scope>
    <source>
        <strain evidence="6">BP6-180914</strain>
    </source>
</reference>
<keyword evidence="2" id="KW-0805">Transcription regulation</keyword>
<organism evidence="6 7">
    <name type="scientific">Lichenifustis flavocetrariae</name>
    <dbReference type="NCBI Taxonomy" id="2949735"/>
    <lineage>
        <taxon>Bacteria</taxon>
        <taxon>Pseudomonadati</taxon>
        <taxon>Pseudomonadota</taxon>
        <taxon>Alphaproteobacteria</taxon>
        <taxon>Hyphomicrobiales</taxon>
        <taxon>Lichenihabitantaceae</taxon>
        <taxon>Lichenifustis</taxon>
    </lineage>
</organism>
<dbReference type="Gene3D" id="1.10.10.10">
    <property type="entry name" value="Winged helix-like DNA-binding domain superfamily/Winged helix DNA-binding domain"/>
    <property type="match status" value="1"/>
</dbReference>
<evidence type="ECO:0000256" key="1">
    <source>
        <dbReference type="ARBA" id="ARBA00009437"/>
    </source>
</evidence>
<accession>A0AA41Z685</accession>
<dbReference type="Gene3D" id="3.40.190.290">
    <property type="match status" value="1"/>
</dbReference>
<dbReference type="PANTHER" id="PTHR30537:SF5">
    <property type="entry name" value="HTH-TYPE TRANSCRIPTIONAL ACTIVATOR TTDR-RELATED"/>
    <property type="match status" value="1"/>
</dbReference>
<dbReference type="PANTHER" id="PTHR30537">
    <property type="entry name" value="HTH-TYPE TRANSCRIPTIONAL REGULATOR"/>
    <property type="match status" value="1"/>
</dbReference>
<dbReference type="Pfam" id="PF00126">
    <property type="entry name" value="HTH_1"/>
    <property type="match status" value="1"/>
</dbReference>